<dbReference type="HOGENOM" id="CLU_136331_0_0_1"/>
<proteinExistence type="predicted"/>
<gene>
    <name evidence="1" type="ORF">M413DRAFT_77022</name>
</gene>
<accession>A0A0C3BLQ9</accession>
<keyword evidence="2" id="KW-1185">Reference proteome</keyword>
<sequence length="126" mass="14710">LNHWAIPRHIWKVMEEEKAIEERGRTTKKKGQQLLDFKTVVGPREFTRAGILESVAKLIVMNNQPFALADNPAFRNVLVAMRPKSSTADLPSAYDVTVYLHNAFVKHMKELKEEIMVRFFFLREQR</sequence>
<evidence type="ECO:0000313" key="1">
    <source>
        <dbReference type="EMBL" id="KIM37620.1"/>
    </source>
</evidence>
<dbReference type="EMBL" id="KN831796">
    <property type="protein sequence ID" value="KIM37620.1"/>
    <property type="molecule type" value="Genomic_DNA"/>
</dbReference>
<dbReference type="AlphaFoldDB" id="A0A0C3BLQ9"/>
<dbReference type="Proteomes" id="UP000053424">
    <property type="component" value="Unassembled WGS sequence"/>
</dbReference>
<name>A0A0C3BLQ9_HEBCY</name>
<reference evidence="2" key="2">
    <citation type="submission" date="2015-01" db="EMBL/GenBank/DDBJ databases">
        <title>Evolutionary Origins and Diversification of the Mycorrhizal Mutualists.</title>
        <authorList>
            <consortium name="DOE Joint Genome Institute"/>
            <consortium name="Mycorrhizal Genomics Consortium"/>
            <person name="Kohler A."/>
            <person name="Kuo A."/>
            <person name="Nagy L.G."/>
            <person name="Floudas D."/>
            <person name="Copeland A."/>
            <person name="Barry K.W."/>
            <person name="Cichocki N."/>
            <person name="Veneault-Fourrey C."/>
            <person name="LaButti K."/>
            <person name="Lindquist E.A."/>
            <person name="Lipzen A."/>
            <person name="Lundell T."/>
            <person name="Morin E."/>
            <person name="Murat C."/>
            <person name="Riley R."/>
            <person name="Ohm R."/>
            <person name="Sun H."/>
            <person name="Tunlid A."/>
            <person name="Henrissat B."/>
            <person name="Grigoriev I.V."/>
            <person name="Hibbett D.S."/>
            <person name="Martin F."/>
        </authorList>
    </citation>
    <scope>NUCLEOTIDE SEQUENCE [LARGE SCALE GENOMIC DNA]</scope>
    <source>
        <strain evidence="2">h7</strain>
    </source>
</reference>
<reference evidence="1 2" key="1">
    <citation type="submission" date="2014-04" db="EMBL/GenBank/DDBJ databases">
        <authorList>
            <consortium name="DOE Joint Genome Institute"/>
            <person name="Kuo A."/>
            <person name="Gay G."/>
            <person name="Dore J."/>
            <person name="Kohler A."/>
            <person name="Nagy L.G."/>
            <person name="Floudas D."/>
            <person name="Copeland A."/>
            <person name="Barry K.W."/>
            <person name="Cichocki N."/>
            <person name="Veneault-Fourrey C."/>
            <person name="LaButti K."/>
            <person name="Lindquist E.A."/>
            <person name="Lipzen A."/>
            <person name="Lundell T."/>
            <person name="Morin E."/>
            <person name="Murat C."/>
            <person name="Sun H."/>
            <person name="Tunlid A."/>
            <person name="Henrissat B."/>
            <person name="Grigoriev I.V."/>
            <person name="Hibbett D.S."/>
            <person name="Martin F."/>
            <person name="Nordberg H.P."/>
            <person name="Cantor M.N."/>
            <person name="Hua S.X."/>
        </authorList>
    </citation>
    <scope>NUCLEOTIDE SEQUENCE [LARGE SCALE GENOMIC DNA]</scope>
    <source>
        <strain evidence="2">h7</strain>
    </source>
</reference>
<dbReference type="OrthoDB" id="3157803at2759"/>
<protein>
    <submittedName>
        <fullName evidence="1">Uncharacterized protein</fullName>
    </submittedName>
</protein>
<evidence type="ECO:0000313" key="2">
    <source>
        <dbReference type="Proteomes" id="UP000053424"/>
    </source>
</evidence>
<organism evidence="1 2">
    <name type="scientific">Hebeloma cylindrosporum</name>
    <dbReference type="NCBI Taxonomy" id="76867"/>
    <lineage>
        <taxon>Eukaryota</taxon>
        <taxon>Fungi</taxon>
        <taxon>Dikarya</taxon>
        <taxon>Basidiomycota</taxon>
        <taxon>Agaricomycotina</taxon>
        <taxon>Agaricomycetes</taxon>
        <taxon>Agaricomycetidae</taxon>
        <taxon>Agaricales</taxon>
        <taxon>Agaricineae</taxon>
        <taxon>Hymenogastraceae</taxon>
        <taxon>Hebeloma</taxon>
    </lineage>
</organism>
<feature type="non-terminal residue" evidence="1">
    <location>
        <position position="126"/>
    </location>
</feature>